<dbReference type="Proteomes" id="UP001408356">
    <property type="component" value="Unassembled WGS sequence"/>
</dbReference>
<dbReference type="PANTHER" id="PTHR10622">
    <property type="entry name" value="HET DOMAIN-CONTAINING PROTEIN"/>
    <property type="match status" value="1"/>
</dbReference>
<reference evidence="2 3" key="1">
    <citation type="journal article" date="2024" name="J. Plant Pathol.">
        <title>Sequence and assembly of the genome of Seiridium unicorne, isolate CBS 538.82, causal agent of cypress canker disease.</title>
        <authorList>
            <person name="Scali E."/>
            <person name="Rocca G.D."/>
            <person name="Danti R."/>
            <person name="Garbelotto M."/>
            <person name="Barberini S."/>
            <person name="Baroncelli R."/>
            <person name="Emiliani G."/>
        </authorList>
    </citation>
    <scope>NUCLEOTIDE SEQUENCE [LARGE SCALE GENOMIC DNA]</scope>
    <source>
        <strain evidence="2 3">BM-138-508</strain>
    </source>
</reference>
<dbReference type="EMBL" id="JARVKF010000432">
    <property type="protein sequence ID" value="KAK9413923.1"/>
    <property type="molecule type" value="Genomic_DNA"/>
</dbReference>
<keyword evidence="3" id="KW-1185">Reference proteome</keyword>
<evidence type="ECO:0000259" key="1">
    <source>
        <dbReference type="Pfam" id="PF06985"/>
    </source>
</evidence>
<sequence length="156" mass="18114">MRLMKTGTLEIRDFFGDQIPKYAILSHTWGEEETTLQDMQLIALKRQQHHFMHKLGYLKVKSACNSALAEGYEWVWVDTCCIDKTSSADLSEAINSMYLWYKAAAVCYVYLADYLQSASDRLLEKSRWFTRGWTLQELIAPACVEFYDGAWKRMGT</sequence>
<accession>A0ABR2UHD3</accession>
<organism evidence="2 3">
    <name type="scientific">Seiridium unicorne</name>
    <dbReference type="NCBI Taxonomy" id="138068"/>
    <lineage>
        <taxon>Eukaryota</taxon>
        <taxon>Fungi</taxon>
        <taxon>Dikarya</taxon>
        <taxon>Ascomycota</taxon>
        <taxon>Pezizomycotina</taxon>
        <taxon>Sordariomycetes</taxon>
        <taxon>Xylariomycetidae</taxon>
        <taxon>Amphisphaeriales</taxon>
        <taxon>Sporocadaceae</taxon>
        <taxon>Seiridium</taxon>
    </lineage>
</organism>
<dbReference type="Pfam" id="PF06985">
    <property type="entry name" value="HET"/>
    <property type="match status" value="1"/>
</dbReference>
<dbReference type="InterPro" id="IPR010730">
    <property type="entry name" value="HET"/>
</dbReference>
<evidence type="ECO:0000313" key="2">
    <source>
        <dbReference type="EMBL" id="KAK9413923.1"/>
    </source>
</evidence>
<protein>
    <submittedName>
        <fullName evidence="2">Heterokaryon incompatibility domain-containing protein</fullName>
    </submittedName>
</protein>
<feature type="domain" description="Heterokaryon incompatibility" evidence="1">
    <location>
        <begin position="22"/>
        <end position="116"/>
    </location>
</feature>
<evidence type="ECO:0000313" key="3">
    <source>
        <dbReference type="Proteomes" id="UP001408356"/>
    </source>
</evidence>
<dbReference type="PANTHER" id="PTHR10622:SF10">
    <property type="entry name" value="HET DOMAIN-CONTAINING PROTEIN"/>
    <property type="match status" value="1"/>
</dbReference>
<comment type="caution">
    <text evidence="2">The sequence shown here is derived from an EMBL/GenBank/DDBJ whole genome shotgun (WGS) entry which is preliminary data.</text>
</comment>
<gene>
    <name evidence="2" type="ORF">SUNI508_11499</name>
</gene>
<name>A0ABR2UHD3_9PEZI</name>
<proteinExistence type="predicted"/>